<protein>
    <recommendedName>
        <fullName evidence="3">Acetyltransferase</fullName>
    </recommendedName>
</protein>
<dbReference type="RefSeq" id="WP_259612368.1">
    <property type="nucleotide sequence ID" value="NZ_CP091139.2"/>
</dbReference>
<dbReference type="InterPro" id="IPR011004">
    <property type="entry name" value="Trimer_LpxA-like_sf"/>
</dbReference>
<keyword evidence="2" id="KW-1185">Reference proteome</keyword>
<dbReference type="EMBL" id="CP091139">
    <property type="protein sequence ID" value="UUT35749.1"/>
    <property type="molecule type" value="Genomic_DNA"/>
</dbReference>
<accession>A0ABY5NKQ3</accession>
<dbReference type="SUPFAM" id="SSF51161">
    <property type="entry name" value="Trimeric LpxA-like enzymes"/>
    <property type="match status" value="1"/>
</dbReference>
<evidence type="ECO:0000313" key="1">
    <source>
        <dbReference type="EMBL" id="UUT35749.1"/>
    </source>
</evidence>
<organism evidence="1 2">
    <name type="scientific">Microbacterium elymi</name>
    <dbReference type="NCBI Taxonomy" id="2909587"/>
    <lineage>
        <taxon>Bacteria</taxon>
        <taxon>Bacillati</taxon>
        <taxon>Actinomycetota</taxon>
        <taxon>Actinomycetes</taxon>
        <taxon>Micrococcales</taxon>
        <taxon>Microbacteriaceae</taxon>
        <taxon>Microbacterium</taxon>
    </lineage>
</organism>
<dbReference type="Gene3D" id="2.160.10.10">
    <property type="entry name" value="Hexapeptide repeat proteins"/>
    <property type="match status" value="1"/>
</dbReference>
<evidence type="ECO:0000313" key="2">
    <source>
        <dbReference type="Proteomes" id="UP001054811"/>
    </source>
</evidence>
<proteinExistence type="predicted"/>
<reference evidence="1" key="1">
    <citation type="submission" date="2022-01" db="EMBL/GenBank/DDBJ databases">
        <title>Microbacterium eymi and Microbacterium rhizovicinus sp. nov., isolated from the rhizospheric soil of Elymus tsukushiensis, a plant native to the Dokdo Islands, Republic of Korea.</title>
        <authorList>
            <person name="Hwang Y.J."/>
        </authorList>
    </citation>
    <scope>NUCLEOTIDE SEQUENCE</scope>
    <source>
        <strain evidence="1">KUDC0405</strain>
    </source>
</reference>
<name>A0ABY5NKQ3_9MICO</name>
<gene>
    <name evidence="1" type="ORF">L2X98_21250</name>
</gene>
<sequence length="92" mass="10548">MIGAGSIVTRKIPNNVVAVGTPARVIRKHVAWERIHLGADAPFYKPDASTVKKSKYWNLTLETGAPERRTLATRVRRRLGREWIRIRNRRCS</sequence>
<dbReference type="Proteomes" id="UP001054811">
    <property type="component" value="Chromosome"/>
</dbReference>
<evidence type="ECO:0008006" key="3">
    <source>
        <dbReference type="Google" id="ProtNLM"/>
    </source>
</evidence>